<sequence length="873" mass="93817">MRGRNGVDDQVELLGRRLHGVCVRVDKEVPGAHPLGVGLFAVRGRQHRHLGAQGGGQFDRHMAQAAQADYRHLRARPHAPGLQRGPGGHARAQQRRRRIQRQAVGYVQHEGLVDGDSVRIAALGDRLADACALRIARAVGLGHARLAILLQPLAAGRTGPAAVDHAADADAVAFLEARDVRADRRHHPGDLMTRYDGIARPAQIVLHHMQVRVADAAVFDLDRHVVRPRIAALEAIGAQRLVGGVLQLRVLELGDQRLGRRRVPHLGPRDEVGEDIAPPGPAARLCRHRVQLARGHARRLVLAAGHQPGVGEVRRRLVDLRPGRLFVVDRIDDGRPILPRQIIELFGGEGRVAHLQRVAQPHAVLLLRQQLQKALEVLRIEFLGPHELPVDRPQLVAQHRQPLRQEPLETLGAVGQNLSIRAVTAGLDRKDEAVRRLVAPLRPVVGLEGRIIGAVDLDRGQRPAGELQLPLLHHLTPSTEEAFRQQRCSKDNHRTAREAADGAGRLGACAQYSFRTEADDQIDDGATENVDRAQGHDLCRNRPSGAGVCKLGQQGEKQQDDLGIQAADAKALEAPTRPETDGRLVSGARNGGVHQHAEAEPQQIARPGDGQHRHGDGDARHQSRDAGCDDQGGRQMAQQQAGDCGQDAMAHPGRDGVGPVRAGRDHEQEGHRPESGEAPGRIGQGADGATVEEALLLGDDLAEGQFDNATPRADVLQARAKAFQEALLGEALPDHHQALVGQGVLHVSLDLECPPSWAGSPVGRERRDPGLLGLAGCGEDRDGSDGLCARFSDGAGQRSGRTLHFRGQKIEAGGRVPPDGGRLRLSVEGRGRGPLRLSAVPGGQAGAHPGRAEREDRYPHGRDQADAGIAVGA</sequence>
<feature type="compositionally biased region" description="Basic and acidic residues" evidence="1">
    <location>
        <begin position="850"/>
        <end position="865"/>
    </location>
</feature>
<evidence type="ECO:0000313" key="2">
    <source>
        <dbReference type="Proteomes" id="UP000038045"/>
    </source>
</evidence>
<feature type="region of interest" description="Disordered" evidence="1">
    <location>
        <begin position="829"/>
        <end position="873"/>
    </location>
</feature>
<evidence type="ECO:0000256" key="1">
    <source>
        <dbReference type="SAM" id="MobiDB-lite"/>
    </source>
</evidence>
<dbReference type="AlphaFoldDB" id="A0A0N4ZIQ7"/>
<feature type="compositionally biased region" description="Basic and acidic residues" evidence="1">
    <location>
        <begin position="662"/>
        <end position="675"/>
    </location>
</feature>
<organism evidence="2 3">
    <name type="scientific">Parastrongyloides trichosuri</name>
    <name type="common">Possum-specific nematode worm</name>
    <dbReference type="NCBI Taxonomy" id="131310"/>
    <lineage>
        <taxon>Eukaryota</taxon>
        <taxon>Metazoa</taxon>
        <taxon>Ecdysozoa</taxon>
        <taxon>Nematoda</taxon>
        <taxon>Chromadorea</taxon>
        <taxon>Rhabditida</taxon>
        <taxon>Tylenchina</taxon>
        <taxon>Panagrolaimomorpha</taxon>
        <taxon>Strongyloidoidea</taxon>
        <taxon>Strongyloididae</taxon>
        <taxon>Parastrongyloides</taxon>
    </lineage>
</organism>
<evidence type="ECO:0000313" key="3">
    <source>
        <dbReference type="WBParaSite" id="PTRK_0000781900.1"/>
    </source>
</evidence>
<dbReference type="WBParaSite" id="PTRK_0000781900.1">
    <property type="protein sequence ID" value="PTRK_0000781900.1"/>
    <property type="gene ID" value="PTRK_0000781900"/>
</dbReference>
<feature type="compositionally biased region" description="Low complexity" evidence="1">
    <location>
        <begin position="633"/>
        <end position="650"/>
    </location>
</feature>
<dbReference type="Proteomes" id="UP000038045">
    <property type="component" value="Unplaced"/>
</dbReference>
<reference evidence="3" key="1">
    <citation type="submission" date="2017-02" db="UniProtKB">
        <authorList>
            <consortium name="WormBaseParasite"/>
        </authorList>
    </citation>
    <scope>IDENTIFICATION</scope>
</reference>
<feature type="compositionally biased region" description="Basic and acidic residues" evidence="1">
    <location>
        <begin position="609"/>
        <end position="627"/>
    </location>
</feature>
<proteinExistence type="predicted"/>
<feature type="region of interest" description="Disordered" evidence="1">
    <location>
        <begin position="570"/>
        <end position="685"/>
    </location>
</feature>
<dbReference type="AntiFam" id="ANF00156">
    <property type="entry name" value="Shadow ORF (opposite yahK)"/>
</dbReference>
<accession>A0A0N4ZIQ7</accession>
<protein>
    <submittedName>
        <fullName evidence="3">EAL domain-containing protein</fullName>
    </submittedName>
</protein>
<keyword evidence="2" id="KW-1185">Reference proteome</keyword>
<name>A0A0N4ZIQ7_PARTI</name>